<dbReference type="Proteomes" id="UP001150879">
    <property type="component" value="Unassembled WGS sequence"/>
</dbReference>
<organism evidence="9 10">
    <name type="scientific">Penicillium cf. griseofulvum</name>
    <dbReference type="NCBI Taxonomy" id="2972120"/>
    <lineage>
        <taxon>Eukaryota</taxon>
        <taxon>Fungi</taxon>
        <taxon>Dikarya</taxon>
        <taxon>Ascomycota</taxon>
        <taxon>Pezizomycotina</taxon>
        <taxon>Eurotiomycetes</taxon>
        <taxon>Eurotiomycetidae</taxon>
        <taxon>Eurotiales</taxon>
        <taxon>Aspergillaceae</taxon>
        <taxon>Penicillium</taxon>
    </lineage>
</organism>
<feature type="transmembrane region" description="Helical" evidence="7">
    <location>
        <begin position="20"/>
        <end position="42"/>
    </location>
</feature>
<dbReference type="EMBL" id="JAPQKP010000002">
    <property type="protein sequence ID" value="KAJ5207224.1"/>
    <property type="molecule type" value="Genomic_DNA"/>
</dbReference>
<keyword evidence="2 7" id="KW-0812">Transmembrane</keyword>
<feature type="domain" description="Rhodopsin" evidence="8">
    <location>
        <begin position="41"/>
        <end position="267"/>
    </location>
</feature>
<dbReference type="PANTHER" id="PTHR33048:SF129">
    <property type="entry name" value="INTEGRAL MEMBRANE PROTEIN-RELATED"/>
    <property type="match status" value="1"/>
</dbReference>
<comment type="similarity">
    <text evidence="5">Belongs to the SAT4 family.</text>
</comment>
<dbReference type="GO" id="GO:0016020">
    <property type="term" value="C:membrane"/>
    <property type="evidence" value="ECO:0007669"/>
    <property type="project" value="UniProtKB-SubCell"/>
</dbReference>
<dbReference type="InterPro" id="IPR052337">
    <property type="entry name" value="SAT4-like"/>
</dbReference>
<proteinExistence type="inferred from homology"/>
<feature type="transmembrane region" description="Helical" evidence="7">
    <location>
        <begin position="54"/>
        <end position="76"/>
    </location>
</feature>
<reference evidence="9" key="2">
    <citation type="journal article" date="2023" name="IMA Fungus">
        <title>Comparative genomic study of the Penicillium genus elucidates a diverse pangenome and 15 lateral gene transfer events.</title>
        <authorList>
            <person name="Petersen C."/>
            <person name="Sorensen T."/>
            <person name="Nielsen M.R."/>
            <person name="Sondergaard T.E."/>
            <person name="Sorensen J.L."/>
            <person name="Fitzpatrick D.A."/>
            <person name="Frisvad J.C."/>
            <person name="Nielsen K.L."/>
        </authorList>
    </citation>
    <scope>NUCLEOTIDE SEQUENCE</scope>
    <source>
        <strain evidence="9">IBT 16849</strain>
    </source>
</reference>
<feature type="transmembrane region" description="Helical" evidence="7">
    <location>
        <begin position="99"/>
        <end position="121"/>
    </location>
</feature>
<evidence type="ECO:0000256" key="5">
    <source>
        <dbReference type="ARBA" id="ARBA00038359"/>
    </source>
</evidence>
<dbReference type="Pfam" id="PF20684">
    <property type="entry name" value="Fung_rhodopsin"/>
    <property type="match status" value="1"/>
</dbReference>
<evidence type="ECO:0000256" key="2">
    <source>
        <dbReference type="ARBA" id="ARBA00022692"/>
    </source>
</evidence>
<evidence type="ECO:0000256" key="7">
    <source>
        <dbReference type="SAM" id="Phobius"/>
    </source>
</evidence>
<name>A0A9W9MTD9_9EURO</name>
<evidence type="ECO:0000256" key="3">
    <source>
        <dbReference type="ARBA" id="ARBA00022989"/>
    </source>
</evidence>
<comment type="caution">
    <text evidence="9">The sequence shown here is derived from an EMBL/GenBank/DDBJ whole genome shotgun (WGS) entry which is preliminary data.</text>
</comment>
<sequence>MPPPDGQESHFHEPYNSLQTGTVIAFGTTYLIATLFLAFRYFQAFKLIKKIEIDLIIITMSYGVALIYFVTMVNLMDYGWGKHMWNVNLEDLMEFNKGLLINTLTYLICPCITKMAILSVLYQINPATMCRYLVVAATVAIFAYTLTLCIITGGPCNPLHAGTTVCLENVALSQAVLNIASDFAVIAIPIPTIHGLHFSTKQKVTVGCLLALGSGVIICSIARLPYVLLLGKTTDTTYTEAILGVWSFIEVNLGIICACAMQFKRLIAIYLPRLSLFSSRSPSPTKLTAGTPVNRFQPQNIGGQHSY</sequence>
<dbReference type="PANTHER" id="PTHR33048">
    <property type="entry name" value="PTH11-LIKE INTEGRAL MEMBRANE PROTEIN (AFU_ORTHOLOGUE AFUA_5G11245)"/>
    <property type="match status" value="1"/>
</dbReference>
<keyword evidence="3 7" id="KW-1133">Transmembrane helix</keyword>
<feature type="transmembrane region" description="Helical" evidence="7">
    <location>
        <begin position="241"/>
        <end position="263"/>
    </location>
</feature>
<reference evidence="9" key="1">
    <citation type="submission" date="2022-11" db="EMBL/GenBank/DDBJ databases">
        <authorList>
            <person name="Petersen C."/>
        </authorList>
    </citation>
    <scope>NUCLEOTIDE SEQUENCE</scope>
    <source>
        <strain evidence="9">IBT 16849</strain>
    </source>
</reference>
<feature type="compositionally biased region" description="Polar residues" evidence="6">
    <location>
        <begin position="294"/>
        <end position="307"/>
    </location>
</feature>
<feature type="transmembrane region" description="Helical" evidence="7">
    <location>
        <begin position="133"/>
        <end position="155"/>
    </location>
</feature>
<evidence type="ECO:0000259" key="8">
    <source>
        <dbReference type="Pfam" id="PF20684"/>
    </source>
</evidence>
<evidence type="ECO:0000256" key="6">
    <source>
        <dbReference type="SAM" id="MobiDB-lite"/>
    </source>
</evidence>
<evidence type="ECO:0000313" key="9">
    <source>
        <dbReference type="EMBL" id="KAJ5207224.1"/>
    </source>
</evidence>
<protein>
    <recommendedName>
        <fullName evidence="8">Rhodopsin domain-containing protein</fullName>
    </recommendedName>
</protein>
<feature type="region of interest" description="Disordered" evidence="6">
    <location>
        <begin position="282"/>
        <end position="307"/>
    </location>
</feature>
<dbReference type="AlphaFoldDB" id="A0A9W9MTD9"/>
<gene>
    <name evidence="9" type="ORF">N7472_003672</name>
</gene>
<comment type="subcellular location">
    <subcellularLocation>
        <location evidence="1">Membrane</location>
        <topology evidence="1">Multi-pass membrane protein</topology>
    </subcellularLocation>
</comment>
<evidence type="ECO:0000256" key="4">
    <source>
        <dbReference type="ARBA" id="ARBA00023136"/>
    </source>
</evidence>
<keyword evidence="10" id="KW-1185">Reference proteome</keyword>
<evidence type="ECO:0000256" key="1">
    <source>
        <dbReference type="ARBA" id="ARBA00004141"/>
    </source>
</evidence>
<keyword evidence="4 7" id="KW-0472">Membrane</keyword>
<evidence type="ECO:0000313" key="10">
    <source>
        <dbReference type="Proteomes" id="UP001150879"/>
    </source>
</evidence>
<feature type="transmembrane region" description="Helical" evidence="7">
    <location>
        <begin position="208"/>
        <end position="229"/>
    </location>
</feature>
<feature type="transmembrane region" description="Helical" evidence="7">
    <location>
        <begin position="175"/>
        <end position="196"/>
    </location>
</feature>
<dbReference type="InterPro" id="IPR049326">
    <property type="entry name" value="Rhodopsin_dom_fungi"/>
</dbReference>
<accession>A0A9W9MTD9</accession>